<keyword evidence="4 6" id="KW-0274">FAD</keyword>
<gene>
    <name evidence="7" type="primary">metF</name>
    <name evidence="7" type="ORF">MAGMO_2092</name>
</gene>
<evidence type="ECO:0000256" key="3">
    <source>
        <dbReference type="ARBA" id="ARBA00022630"/>
    </source>
</evidence>
<dbReference type="UniPathway" id="UPA00193"/>
<dbReference type="EMBL" id="LO017727">
    <property type="protein sequence ID" value="CRH06263.1"/>
    <property type="molecule type" value="Genomic_DNA"/>
</dbReference>
<comment type="pathway">
    <text evidence="2 6">One-carbon metabolism; tetrahydrofolate interconversion.</text>
</comment>
<proteinExistence type="inferred from homology"/>
<dbReference type="Pfam" id="PF02219">
    <property type="entry name" value="MTHFR"/>
    <property type="match status" value="1"/>
</dbReference>
<comment type="similarity">
    <text evidence="6">Belongs to the methylenetetrahydrofolate reductase family.</text>
</comment>
<evidence type="ECO:0000256" key="5">
    <source>
        <dbReference type="ARBA" id="ARBA00023002"/>
    </source>
</evidence>
<dbReference type="SUPFAM" id="SSF51730">
    <property type="entry name" value="FAD-linked oxidoreductase"/>
    <property type="match status" value="1"/>
</dbReference>
<evidence type="ECO:0000256" key="1">
    <source>
        <dbReference type="ARBA" id="ARBA00001974"/>
    </source>
</evidence>
<dbReference type="Gene3D" id="3.20.20.220">
    <property type="match status" value="1"/>
</dbReference>
<comment type="cofactor">
    <cofactor evidence="1 6">
        <name>FAD</name>
        <dbReference type="ChEBI" id="CHEBI:57692"/>
    </cofactor>
</comment>
<dbReference type="InterPro" id="IPR029041">
    <property type="entry name" value="FAD-linked_oxidoreductase-like"/>
</dbReference>
<evidence type="ECO:0000313" key="7">
    <source>
        <dbReference type="EMBL" id="CRH06263.1"/>
    </source>
</evidence>
<protein>
    <recommendedName>
        <fullName evidence="6">Methylenetetrahydrofolate reductase</fullName>
    </recommendedName>
</protein>
<evidence type="ECO:0000256" key="2">
    <source>
        <dbReference type="ARBA" id="ARBA00004777"/>
    </source>
</evidence>
<dbReference type="GO" id="GO:0004489">
    <property type="term" value="F:methylenetetrahydrofolate reductase [NAD(P)H] activity"/>
    <property type="evidence" value="ECO:0007669"/>
    <property type="project" value="InterPro"/>
</dbReference>
<evidence type="ECO:0000256" key="6">
    <source>
        <dbReference type="RuleBase" id="RU003862"/>
    </source>
</evidence>
<sequence>MNSNSRLSVELIPRDQGELEADLKRVAAAFPQVTTINIPDLVRYPIRSWDGCVMAKAHFSHAVPHIRAMDMPRDGSLPMLEVLDKHGIDEVLIVSGDVPEEGQERPEPSALEVIKRFKKLAPHIKVYGALDPYRSSILDELEYLQEKRDAGMDGLFTQPFFDLRLMQIYADQLQGCNLFWGLSPVTTERSMAYWQRVNRVVFPASFKPDLAWNIDFARDAMALAEDLGQHLYFMPIRVPVESYLEGVFAS</sequence>
<keyword evidence="3 6" id="KW-0285">Flavoprotein</keyword>
<dbReference type="GO" id="GO:0006555">
    <property type="term" value="P:methionine metabolic process"/>
    <property type="evidence" value="ECO:0007669"/>
    <property type="project" value="InterPro"/>
</dbReference>
<evidence type="ECO:0000256" key="4">
    <source>
        <dbReference type="ARBA" id="ARBA00022827"/>
    </source>
</evidence>
<reference evidence="7" key="1">
    <citation type="submission" date="2015-04" db="EMBL/GenBank/DDBJ databases">
        <authorList>
            <person name="Syromyatnikov M.Y."/>
            <person name="Popov V.N."/>
        </authorList>
    </citation>
    <scope>NUCLEOTIDE SEQUENCE</scope>
    <source>
        <strain evidence="7">MO-1</strain>
    </source>
</reference>
<organism evidence="7">
    <name type="scientific">Magnetococcus massalia (strain MO-1)</name>
    <dbReference type="NCBI Taxonomy" id="451514"/>
    <lineage>
        <taxon>Bacteria</taxon>
        <taxon>Pseudomonadati</taxon>
        <taxon>Pseudomonadota</taxon>
        <taxon>Magnetococcia</taxon>
        <taxon>Magnetococcales</taxon>
        <taxon>Magnetococcaceae</taxon>
        <taxon>Magnetococcus</taxon>
    </lineage>
</organism>
<name>A0A1S7LIP3_MAGMO</name>
<dbReference type="AlphaFoldDB" id="A0A1S7LIP3"/>
<accession>A0A1S7LIP3</accession>
<dbReference type="InterPro" id="IPR003171">
    <property type="entry name" value="Mehydrof_redctse-like"/>
</dbReference>
<keyword evidence="5 6" id="KW-0560">Oxidoreductase</keyword>
<dbReference type="GO" id="GO:0035999">
    <property type="term" value="P:tetrahydrofolate interconversion"/>
    <property type="evidence" value="ECO:0007669"/>
    <property type="project" value="UniProtKB-UniPathway"/>
</dbReference>